<dbReference type="Pfam" id="PF20616">
    <property type="entry name" value="Caps_syn_GfcC_N"/>
    <property type="match status" value="1"/>
</dbReference>
<sequence length="253" mass="27851">MHFLSSFVFSLLLSASTVTYASSTQAVSVTLPNQNLVLNYSHPVRLEQVILDANAQVNFYSLGAVLSDNQLQKDIDNLRNNSIEQLSSLSRETSLFSANNEFKRSATQIISQLEHHTFVGRIFSPLDLDLIRINEKLNPILNADYRLFVHPRPTSVSFFGAIDSESSISVPFIEHASIDDYLDSLPLSSTADTSTVYVIQPDGVVQTTEFSVWQNKPAYLAPGASVYIPLGGLPSGFSSLNPSIVQLLRNKAL</sequence>
<comment type="caution">
    <text evidence="4">The sequence shown here is derived from an EMBL/GenBank/DDBJ whole genome shotgun (WGS) entry which is preliminary data.</text>
</comment>
<name>A0A510UK90_ALIFS</name>
<evidence type="ECO:0000259" key="2">
    <source>
        <dbReference type="Pfam" id="PF06251"/>
    </source>
</evidence>
<evidence type="ECO:0000256" key="1">
    <source>
        <dbReference type="SAM" id="SignalP"/>
    </source>
</evidence>
<evidence type="ECO:0000313" key="5">
    <source>
        <dbReference type="Proteomes" id="UP000321787"/>
    </source>
</evidence>
<feature type="domain" description="Capsule biosynthesis GfcC-like C-terminal" evidence="2">
    <location>
        <begin position="167"/>
        <end position="251"/>
    </location>
</feature>
<reference evidence="4 5" key="1">
    <citation type="submission" date="2019-07" db="EMBL/GenBank/DDBJ databases">
        <title>Whole genome shotgun sequence of Aliivibrio fischeri NBRC 101058.</title>
        <authorList>
            <person name="Hosoyama A."/>
            <person name="Uohara A."/>
            <person name="Ohji S."/>
            <person name="Ichikawa N."/>
        </authorList>
    </citation>
    <scope>NUCLEOTIDE SEQUENCE [LARGE SCALE GENOMIC DNA]</scope>
    <source>
        <strain evidence="4 5">NBRC 101058</strain>
    </source>
</reference>
<dbReference type="EMBL" id="BJTZ01000024">
    <property type="protein sequence ID" value="GEK15054.1"/>
    <property type="molecule type" value="Genomic_DNA"/>
</dbReference>
<gene>
    <name evidence="4" type="ORF">AFI02nite_30900</name>
</gene>
<proteinExistence type="predicted"/>
<dbReference type="RefSeq" id="WP_146865487.1">
    <property type="nucleotide sequence ID" value="NZ_BJTZ01000024.1"/>
</dbReference>
<dbReference type="Proteomes" id="UP000321787">
    <property type="component" value="Unassembled WGS sequence"/>
</dbReference>
<protein>
    <submittedName>
        <fullName evidence="4">Uncharacterized protein</fullName>
    </submittedName>
</protein>
<dbReference type="Pfam" id="PF06251">
    <property type="entry name" value="Caps_syn_GfcC_C"/>
    <property type="match status" value="1"/>
</dbReference>
<organism evidence="4 5">
    <name type="scientific">Aliivibrio fischeri</name>
    <name type="common">Vibrio fischeri</name>
    <dbReference type="NCBI Taxonomy" id="668"/>
    <lineage>
        <taxon>Bacteria</taxon>
        <taxon>Pseudomonadati</taxon>
        <taxon>Pseudomonadota</taxon>
        <taxon>Gammaproteobacteria</taxon>
        <taxon>Vibrionales</taxon>
        <taxon>Vibrionaceae</taxon>
        <taxon>Aliivibrio</taxon>
    </lineage>
</organism>
<evidence type="ECO:0000313" key="4">
    <source>
        <dbReference type="EMBL" id="GEK15054.1"/>
    </source>
</evidence>
<dbReference type="InterPro" id="IPR046459">
    <property type="entry name" value="Caps_syn_GfcC_N"/>
</dbReference>
<dbReference type="InterPro" id="IPR010425">
    <property type="entry name" value="Caps_synth_GfcC-like_C"/>
</dbReference>
<dbReference type="Gene3D" id="3.10.560.10">
    <property type="entry name" value="Outer membrane lipoprotein wza domain like"/>
    <property type="match status" value="1"/>
</dbReference>
<feature type="signal peptide" evidence="1">
    <location>
        <begin position="1"/>
        <end position="21"/>
    </location>
</feature>
<feature type="domain" description="Capsule biosynthesis GfcC-like N-terminal" evidence="3">
    <location>
        <begin position="23"/>
        <end position="152"/>
    </location>
</feature>
<evidence type="ECO:0000259" key="3">
    <source>
        <dbReference type="Pfam" id="PF20616"/>
    </source>
</evidence>
<keyword evidence="1" id="KW-0732">Signal</keyword>
<feature type="chain" id="PRO_5022091578" evidence="1">
    <location>
        <begin position="22"/>
        <end position="253"/>
    </location>
</feature>
<accession>A0A510UK90</accession>
<dbReference type="AlphaFoldDB" id="A0A510UK90"/>
<dbReference type="Gene3D" id="3.10.20.700">
    <property type="match status" value="1"/>
</dbReference>